<sequence length="68" mass="7435">MGETVKVIQLTGNSSESWEDAAQNALEDADETLENITGIEVESQTAEVDSGTIEEYRTTLDVAFVLNR</sequence>
<accession>A0A6B0VGN4</accession>
<dbReference type="RefSeq" id="WP_160061924.1">
    <property type="nucleotide sequence ID" value="NZ_WUYX01000004.1"/>
</dbReference>
<name>A0A6B0VGN4_9EURY</name>
<dbReference type="EMBL" id="WUYX01000004">
    <property type="protein sequence ID" value="MXV60698.1"/>
    <property type="molecule type" value="Genomic_DNA"/>
</dbReference>
<dbReference type="AlphaFoldDB" id="A0A6B0VGN4"/>
<dbReference type="PANTHER" id="PTHR39324">
    <property type="entry name" value="CALCIUM DODECIN"/>
    <property type="match status" value="1"/>
</dbReference>
<reference evidence="1 2" key="1">
    <citation type="submission" date="2020-01" db="EMBL/GenBank/DDBJ databases">
        <title>Natronorubrum sp. JWXQ-INN 674 isolated from Inner Mongolia Autonomous Region of China.</title>
        <authorList>
            <person name="Xue Q."/>
        </authorList>
    </citation>
    <scope>NUCLEOTIDE SEQUENCE [LARGE SCALE GENOMIC DNA]</scope>
    <source>
        <strain evidence="1 2">JWXQ-INN-674</strain>
    </source>
</reference>
<protein>
    <submittedName>
        <fullName evidence="1">Dodecin domain-containing protein</fullName>
    </submittedName>
</protein>
<proteinExistence type="predicted"/>
<dbReference type="Pfam" id="PF07311">
    <property type="entry name" value="Dodecin"/>
    <property type="match status" value="1"/>
</dbReference>
<dbReference type="InterPro" id="IPR036694">
    <property type="entry name" value="Dodecin-like_sf"/>
</dbReference>
<evidence type="ECO:0000313" key="1">
    <source>
        <dbReference type="EMBL" id="MXV60698.1"/>
    </source>
</evidence>
<dbReference type="SUPFAM" id="SSF89807">
    <property type="entry name" value="Dodecin-like"/>
    <property type="match status" value="1"/>
</dbReference>
<dbReference type="Gene3D" id="3.30.1660.10">
    <property type="entry name" value="Flavin-binding protein dodecin"/>
    <property type="match status" value="1"/>
</dbReference>
<evidence type="ECO:0000313" key="2">
    <source>
        <dbReference type="Proteomes" id="UP000434101"/>
    </source>
</evidence>
<dbReference type="InterPro" id="IPR025543">
    <property type="entry name" value="Dodecin-like"/>
</dbReference>
<comment type="caution">
    <text evidence="1">The sequence shown here is derived from an EMBL/GenBank/DDBJ whole genome shotgun (WGS) entry which is preliminary data.</text>
</comment>
<dbReference type="Proteomes" id="UP000434101">
    <property type="component" value="Unassembled WGS sequence"/>
</dbReference>
<gene>
    <name evidence="1" type="ORF">GS429_01155</name>
</gene>
<keyword evidence="2" id="KW-1185">Reference proteome</keyword>
<dbReference type="OrthoDB" id="187186at2157"/>
<dbReference type="InterPro" id="IPR009923">
    <property type="entry name" value="Dodecin"/>
</dbReference>
<dbReference type="PANTHER" id="PTHR39324:SF1">
    <property type="entry name" value="CALCIUM DODECIN"/>
    <property type="match status" value="1"/>
</dbReference>
<organism evidence="1 2">
    <name type="scientific">Natronorubrum halalkaliphilum</name>
    <dbReference type="NCBI Taxonomy" id="2691917"/>
    <lineage>
        <taxon>Archaea</taxon>
        <taxon>Methanobacteriati</taxon>
        <taxon>Methanobacteriota</taxon>
        <taxon>Stenosarchaea group</taxon>
        <taxon>Halobacteria</taxon>
        <taxon>Halobacteriales</taxon>
        <taxon>Natrialbaceae</taxon>
        <taxon>Natronorubrum</taxon>
    </lineage>
</organism>